<dbReference type="EMBL" id="VCQV01000136">
    <property type="protein sequence ID" value="TWP31575.1"/>
    <property type="molecule type" value="Genomic_DNA"/>
</dbReference>
<dbReference type="RefSeq" id="WP_146321621.1">
    <property type="nucleotide sequence ID" value="NZ_VCQV01000136.1"/>
</dbReference>
<comment type="function">
    <text evidence="2">Antitoxin component of a type II toxin-antitoxin (TA) system.</text>
</comment>
<keyword evidence="4" id="KW-1185">Reference proteome</keyword>
<evidence type="ECO:0000313" key="4">
    <source>
        <dbReference type="Proteomes" id="UP000320244"/>
    </source>
</evidence>
<reference evidence="3 4" key="2">
    <citation type="submission" date="2019-08" db="EMBL/GenBank/DDBJ databases">
        <title>Jejuicoccus antrihumi gen. nov., sp. nov., a new member of the family Dermacoccaceae isolated from a cave.</title>
        <authorList>
            <person name="Schumann P."/>
            <person name="Kim I.S."/>
        </authorList>
    </citation>
    <scope>NUCLEOTIDE SEQUENCE [LARGE SCALE GENOMIC DNA]</scope>
    <source>
        <strain evidence="3 4">C5-26</strain>
    </source>
</reference>
<dbReference type="PANTHER" id="PTHR33713">
    <property type="entry name" value="ANTITOXIN YAFN-RELATED"/>
    <property type="match status" value="1"/>
</dbReference>
<dbReference type="InterPro" id="IPR051405">
    <property type="entry name" value="phD/YefM_antitoxin"/>
</dbReference>
<dbReference type="Proteomes" id="UP000320244">
    <property type="component" value="Unassembled WGS sequence"/>
</dbReference>
<sequence length="93" mass="9918">MTSIPLADAKAHLSDVVSRVSKHHERVTVTVHGQPSAVLLSPDDLAMLEETIAVLGDQDLMTQLAAAEADLAAGRVETQEDLEAAMRSRRTSA</sequence>
<proteinExistence type="inferred from homology"/>
<accession>A0A563DN30</accession>
<comment type="caution">
    <text evidence="3">The sequence shown here is derived from an EMBL/GenBank/DDBJ whole genome shotgun (WGS) entry which is preliminary data.</text>
</comment>
<dbReference type="OrthoDB" id="488160at2"/>
<dbReference type="Pfam" id="PF02604">
    <property type="entry name" value="PhdYeFM_antitox"/>
    <property type="match status" value="1"/>
</dbReference>
<reference evidence="3 4" key="1">
    <citation type="submission" date="2019-05" db="EMBL/GenBank/DDBJ databases">
        <authorList>
            <person name="Lee S.D."/>
        </authorList>
    </citation>
    <scope>NUCLEOTIDE SEQUENCE [LARGE SCALE GENOMIC DNA]</scope>
    <source>
        <strain evidence="3 4">C5-26</strain>
    </source>
</reference>
<name>A0A563DN30_9MICO</name>
<evidence type="ECO:0000256" key="2">
    <source>
        <dbReference type="RuleBase" id="RU362080"/>
    </source>
</evidence>
<dbReference type="Gene3D" id="3.40.1620.10">
    <property type="entry name" value="YefM-like domain"/>
    <property type="match status" value="1"/>
</dbReference>
<organism evidence="3 4">
    <name type="scientific">Leekyejoonella antrihumi</name>
    <dbReference type="NCBI Taxonomy" id="1660198"/>
    <lineage>
        <taxon>Bacteria</taxon>
        <taxon>Bacillati</taxon>
        <taxon>Actinomycetota</taxon>
        <taxon>Actinomycetes</taxon>
        <taxon>Micrococcales</taxon>
        <taxon>Dermacoccaceae</taxon>
        <taxon>Leekyejoonella</taxon>
    </lineage>
</organism>
<gene>
    <name evidence="3" type="ORF">FGL98_25130</name>
</gene>
<protein>
    <recommendedName>
        <fullName evidence="2">Antitoxin</fullName>
    </recommendedName>
</protein>
<evidence type="ECO:0000256" key="1">
    <source>
        <dbReference type="ARBA" id="ARBA00009981"/>
    </source>
</evidence>
<dbReference type="InterPro" id="IPR006442">
    <property type="entry name" value="Antitoxin_Phd/YefM"/>
</dbReference>
<evidence type="ECO:0000313" key="3">
    <source>
        <dbReference type="EMBL" id="TWP31575.1"/>
    </source>
</evidence>
<dbReference type="InterPro" id="IPR036165">
    <property type="entry name" value="YefM-like_sf"/>
</dbReference>
<dbReference type="SUPFAM" id="SSF143120">
    <property type="entry name" value="YefM-like"/>
    <property type="match status" value="1"/>
</dbReference>
<dbReference type="NCBIfam" id="TIGR01552">
    <property type="entry name" value="phd_fam"/>
    <property type="match status" value="1"/>
</dbReference>
<comment type="similarity">
    <text evidence="1 2">Belongs to the phD/YefM antitoxin family.</text>
</comment>
<dbReference type="AlphaFoldDB" id="A0A563DN30"/>
<dbReference type="PANTHER" id="PTHR33713:SF10">
    <property type="entry name" value="ANTITOXIN YAFN"/>
    <property type="match status" value="1"/>
</dbReference>
<dbReference type="Gene3D" id="1.10.1220.170">
    <property type="match status" value="1"/>
</dbReference>